<reference evidence="1 2" key="1">
    <citation type="submission" date="2016-01" db="EMBL/GenBank/DDBJ databases">
        <title>The new phylogeny of the genus Mycobacterium.</title>
        <authorList>
            <person name="Tarcisio F."/>
            <person name="Conor M."/>
            <person name="Antonella G."/>
            <person name="Elisabetta G."/>
            <person name="Giulia F.S."/>
            <person name="Sara T."/>
            <person name="Anna F."/>
            <person name="Clotilde B."/>
            <person name="Roberto B."/>
            <person name="Veronica D.S."/>
            <person name="Fabio R."/>
            <person name="Monica P."/>
            <person name="Olivier J."/>
            <person name="Enrico T."/>
            <person name="Nicola S."/>
        </authorList>
    </citation>
    <scope>NUCLEOTIDE SEQUENCE [LARGE SCALE GENOMIC DNA]</scope>
    <source>
        <strain evidence="1 2">DSM 44852</strain>
    </source>
</reference>
<comment type="caution">
    <text evidence="1">The sequence shown here is derived from an EMBL/GenBank/DDBJ whole genome shotgun (WGS) entry which is preliminary data.</text>
</comment>
<proteinExistence type="predicted"/>
<gene>
    <name evidence="1" type="ORF">AWC05_13065</name>
</gene>
<evidence type="ECO:0000313" key="2">
    <source>
        <dbReference type="Proteomes" id="UP000193010"/>
    </source>
</evidence>
<dbReference type="EMBL" id="LQOV01000006">
    <property type="protein sequence ID" value="ORV56065.1"/>
    <property type="molecule type" value="Genomic_DNA"/>
</dbReference>
<accession>A0A1X1UGV7</accession>
<evidence type="ECO:0000313" key="1">
    <source>
        <dbReference type="EMBL" id="ORV56065.1"/>
    </source>
</evidence>
<sequence>MGDEGTKLAAIGWAIGPHCRNDESRLGAREATGGELALRRIIAHRIVDQRVSYPVRRNAVIQCVADLVGGIDQARHAFEGGNALLGQQCQKLVVLVCVSRCRAGAQNCSGT</sequence>
<dbReference type="Proteomes" id="UP000193010">
    <property type="component" value="Unassembled WGS sequence"/>
</dbReference>
<dbReference type="AlphaFoldDB" id="A0A1X1UGV7"/>
<protein>
    <submittedName>
        <fullName evidence="1">Uncharacterized protein</fullName>
    </submittedName>
</protein>
<name>A0A1X1UGV7_MYCFL</name>
<organism evidence="1 2">
    <name type="scientific">Mycobacterium florentinum</name>
    <dbReference type="NCBI Taxonomy" id="292462"/>
    <lineage>
        <taxon>Bacteria</taxon>
        <taxon>Bacillati</taxon>
        <taxon>Actinomycetota</taxon>
        <taxon>Actinomycetes</taxon>
        <taxon>Mycobacteriales</taxon>
        <taxon>Mycobacteriaceae</taxon>
        <taxon>Mycobacterium</taxon>
        <taxon>Mycobacterium simiae complex</taxon>
    </lineage>
</organism>
<keyword evidence="2" id="KW-1185">Reference proteome</keyword>